<dbReference type="Proteomes" id="UP001487740">
    <property type="component" value="Unassembled WGS sequence"/>
</dbReference>
<reference evidence="1 2" key="1">
    <citation type="submission" date="2023-03" db="EMBL/GenBank/DDBJ databases">
        <title>High-quality genome of Scylla paramamosain provides insights in environmental adaptation.</title>
        <authorList>
            <person name="Zhang L."/>
        </authorList>
    </citation>
    <scope>NUCLEOTIDE SEQUENCE [LARGE SCALE GENOMIC DNA]</scope>
    <source>
        <strain evidence="1">LZ_2023a</strain>
        <tissue evidence="1">Muscle</tissue>
    </source>
</reference>
<sequence>MWPNDPATATAAVCPLQAVPLSLEWLNAGRCSASKDDACTVVAPQDSPLWLHARLTYKDNLYQSLTSSRQMTR</sequence>
<evidence type="ECO:0000313" key="2">
    <source>
        <dbReference type="Proteomes" id="UP001487740"/>
    </source>
</evidence>
<gene>
    <name evidence="1" type="ORF">O3P69_004510</name>
</gene>
<organism evidence="1 2">
    <name type="scientific">Scylla paramamosain</name>
    <name type="common">Mud crab</name>
    <dbReference type="NCBI Taxonomy" id="85552"/>
    <lineage>
        <taxon>Eukaryota</taxon>
        <taxon>Metazoa</taxon>
        <taxon>Ecdysozoa</taxon>
        <taxon>Arthropoda</taxon>
        <taxon>Crustacea</taxon>
        <taxon>Multicrustacea</taxon>
        <taxon>Malacostraca</taxon>
        <taxon>Eumalacostraca</taxon>
        <taxon>Eucarida</taxon>
        <taxon>Decapoda</taxon>
        <taxon>Pleocyemata</taxon>
        <taxon>Brachyura</taxon>
        <taxon>Eubrachyura</taxon>
        <taxon>Portunoidea</taxon>
        <taxon>Portunidae</taxon>
        <taxon>Portuninae</taxon>
        <taxon>Scylla</taxon>
    </lineage>
</organism>
<accession>A0AAW0UCA8</accession>
<comment type="caution">
    <text evidence="1">The sequence shown here is derived from an EMBL/GenBank/DDBJ whole genome shotgun (WGS) entry which is preliminary data.</text>
</comment>
<keyword evidence="2" id="KW-1185">Reference proteome</keyword>
<protein>
    <submittedName>
        <fullName evidence="1">Uncharacterized protein</fullName>
    </submittedName>
</protein>
<dbReference type="AlphaFoldDB" id="A0AAW0UCA8"/>
<evidence type="ECO:0000313" key="1">
    <source>
        <dbReference type="EMBL" id="KAK8397759.1"/>
    </source>
</evidence>
<dbReference type="EMBL" id="JARAKH010000013">
    <property type="protein sequence ID" value="KAK8397759.1"/>
    <property type="molecule type" value="Genomic_DNA"/>
</dbReference>
<name>A0AAW0UCA8_SCYPA</name>
<proteinExistence type="predicted"/>